<accession>A0A6J6G6Q2</accession>
<dbReference type="InterPro" id="IPR012336">
    <property type="entry name" value="Thioredoxin-like_fold"/>
</dbReference>
<dbReference type="GO" id="GO:0016491">
    <property type="term" value="F:oxidoreductase activity"/>
    <property type="evidence" value="ECO:0007669"/>
    <property type="project" value="UniProtKB-KW"/>
</dbReference>
<dbReference type="EMBL" id="CAEZYJ010000012">
    <property type="protein sequence ID" value="CAB4712674.1"/>
    <property type="molecule type" value="Genomic_DNA"/>
</dbReference>
<evidence type="ECO:0000313" key="12">
    <source>
        <dbReference type="EMBL" id="CAB4861808.1"/>
    </source>
</evidence>
<dbReference type="EMBL" id="CAEZXH010000034">
    <property type="protein sequence ID" value="CAB4683092.1"/>
    <property type="molecule type" value="Genomic_DNA"/>
</dbReference>
<evidence type="ECO:0000259" key="7">
    <source>
        <dbReference type="Pfam" id="PF13462"/>
    </source>
</evidence>
<evidence type="ECO:0000313" key="10">
    <source>
        <dbReference type="EMBL" id="CAB4712674.1"/>
    </source>
</evidence>
<dbReference type="Pfam" id="PF13462">
    <property type="entry name" value="Thioredoxin_4"/>
    <property type="match status" value="1"/>
</dbReference>
<evidence type="ECO:0000313" key="8">
    <source>
        <dbReference type="EMBL" id="CAB4594745.1"/>
    </source>
</evidence>
<proteinExistence type="inferred from homology"/>
<dbReference type="PANTHER" id="PTHR13887:SF14">
    <property type="entry name" value="DISULFIDE BOND FORMATION PROTEIN D"/>
    <property type="match status" value="1"/>
</dbReference>
<evidence type="ECO:0000256" key="5">
    <source>
        <dbReference type="ARBA" id="ARBA00023284"/>
    </source>
</evidence>
<keyword evidence="6" id="KW-1133">Transmembrane helix</keyword>
<name>A0A6J6G6Q2_9ZZZZ</name>
<evidence type="ECO:0000313" key="13">
    <source>
        <dbReference type="EMBL" id="CAB5035130.1"/>
    </source>
</evidence>
<dbReference type="EMBL" id="CAFBLI010000023">
    <property type="protein sequence ID" value="CAB4861808.1"/>
    <property type="molecule type" value="Genomic_DNA"/>
</dbReference>
<comment type="similarity">
    <text evidence="1">Belongs to the thioredoxin family. DsbA subfamily.</text>
</comment>
<dbReference type="PANTHER" id="PTHR13887">
    <property type="entry name" value="GLUTATHIONE S-TRANSFERASE KAPPA"/>
    <property type="match status" value="1"/>
</dbReference>
<gene>
    <name evidence="8" type="ORF">UFOPK1811_00391</name>
    <name evidence="9" type="ORF">UFOPK2360_00695</name>
    <name evidence="10" type="ORF">UFOPK2659_00192</name>
    <name evidence="11" type="ORF">UFOPK2922_01027</name>
    <name evidence="12" type="ORF">UFOPK3306_00461</name>
    <name evidence="13" type="ORF">UFOPK4209_00260</name>
</gene>
<keyword evidence="4" id="KW-1015">Disulfide bond</keyword>
<keyword evidence="6" id="KW-0812">Transmembrane</keyword>
<dbReference type="EMBL" id="CAEZUJ010000009">
    <property type="protein sequence ID" value="CAB4594745.1"/>
    <property type="molecule type" value="Genomic_DNA"/>
</dbReference>
<dbReference type="AlphaFoldDB" id="A0A6J6G6Q2"/>
<evidence type="ECO:0000313" key="11">
    <source>
        <dbReference type="EMBL" id="CAB4780828.1"/>
    </source>
</evidence>
<dbReference type="Gene3D" id="3.40.30.10">
    <property type="entry name" value="Glutaredoxin"/>
    <property type="match status" value="1"/>
</dbReference>
<evidence type="ECO:0000256" key="2">
    <source>
        <dbReference type="ARBA" id="ARBA00022729"/>
    </source>
</evidence>
<evidence type="ECO:0000256" key="3">
    <source>
        <dbReference type="ARBA" id="ARBA00023002"/>
    </source>
</evidence>
<sequence length="227" mass="23712">MVNNKGKSSGDPITRWLVIGMVALVVVVGAGISIFNNTSKKAAVLPSAASVKDGYGIVFNGDLTPVIDVWEDFQCPSCKVFETTNGAALKALAVEKKAKVVFHPLSFLGPESVYAANGAACAADQGKFLEYHAFMYANQPAENSGAWSNEGVIATAAAAGVTGAEFETCVNKGKYADWVGNVGSEGSKQNVNSTPTVFINGKEIDRASGAYYSAPEFMKLLVAAGIK</sequence>
<keyword evidence="6" id="KW-0472">Membrane</keyword>
<protein>
    <submittedName>
        <fullName evidence="8">Unannotated protein</fullName>
    </submittedName>
</protein>
<reference evidence="8" key="1">
    <citation type="submission" date="2020-05" db="EMBL/GenBank/DDBJ databases">
        <authorList>
            <person name="Chiriac C."/>
            <person name="Salcher M."/>
            <person name="Ghai R."/>
            <person name="Kavagutti S V."/>
        </authorList>
    </citation>
    <scope>NUCLEOTIDE SEQUENCE</scope>
</reference>
<feature type="domain" description="Thioredoxin-like fold" evidence="7">
    <location>
        <begin position="66"/>
        <end position="207"/>
    </location>
</feature>
<evidence type="ECO:0000313" key="9">
    <source>
        <dbReference type="EMBL" id="CAB4683092.1"/>
    </source>
</evidence>
<keyword evidence="5" id="KW-0676">Redox-active center</keyword>
<dbReference type="EMBL" id="CAFBPY010000024">
    <property type="protein sequence ID" value="CAB5035130.1"/>
    <property type="molecule type" value="Genomic_DNA"/>
</dbReference>
<dbReference type="InterPro" id="IPR036249">
    <property type="entry name" value="Thioredoxin-like_sf"/>
</dbReference>
<feature type="transmembrane region" description="Helical" evidence="6">
    <location>
        <begin position="13"/>
        <end position="35"/>
    </location>
</feature>
<evidence type="ECO:0000256" key="6">
    <source>
        <dbReference type="SAM" id="Phobius"/>
    </source>
</evidence>
<keyword evidence="2" id="KW-0732">Signal</keyword>
<evidence type="ECO:0000256" key="1">
    <source>
        <dbReference type="ARBA" id="ARBA00005791"/>
    </source>
</evidence>
<organism evidence="8">
    <name type="scientific">freshwater metagenome</name>
    <dbReference type="NCBI Taxonomy" id="449393"/>
    <lineage>
        <taxon>unclassified sequences</taxon>
        <taxon>metagenomes</taxon>
        <taxon>ecological metagenomes</taxon>
    </lineage>
</organism>
<dbReference type="EMBL" id="CAEZZS010000049">
    <property type="protein sequence ID" value="CAB4780828.1"/>
    <property type="molecule type" value="Genomic_DNA"/>
</dbReference>
<dbReference type="SUPFAM" id="SSF52833">
    <property type="entry name" value="Thioredoxin-like"/>
    <property type="match status" value="1"/>
</dbReference>
<keyword evidence="3" id="KW-0560">Oxidoreductase</keyword>
<evidence type="ECO:0000256" key="4">
    <source>
        <dbReference type="ARBA" id="ARBA00023157"/>
    </source>
</evidence>